<dbReference type="EMBL" id="JAUKUA010000007">
    <property type="protein sequence ID" value="KAK0705705.1"/>
    <property type="molecule type" value="Genomic_DNA"/>
</dbReference>
<gene>
    <name evidence="4" type="ORF">B0H67DRAFT_675698</name>
</gene>
<accession>A0AA39ZY13</accession>
<dbReference type="SUPFAM" id="SSF51905">
    <property type="entry name" value="FAD/NAD(P)-binding domain"/>
    <property type="match status" value="1"/>
</dbReference>
<evidence type="ECO:0000256" key="1">
    <source>
        <dbReference type="ARBA" id="ARBA00022630"/>
    </source>
</evidence>
<reference evidence="4" key="1">
    <citation type="submission" date="2023-06" db="EMBL/GenBank/DDBJ databases">
        <title>Genome-scale phylogeny and comparative genomics of the fungal order Sordariales.</title>
        <authorList>
            <consortium name="Lawrence Berkeley National Laboratory"/>
            <person name="Hensen N."/>
            <person name="Bonometti L."/>
            <person name="Westerberg I."/>
            <person name="Brannstrom I.O."/>
            <person name="Guillou S."/>
            <person name="Cros-Aarteil S."/>
            <person name="Calhoun S."/>
            <person name="Haridas S."/>
            <person name="Kuo A."/>
            <person name="Mondo S."/>
            <person name="Pangilinan J."/>
            <person name="Riley R."/>
            <person name="Labutti K."/>
            <person name="Andreopoulos B."/>
            <person name="Lipzen A."/>
            <person name="Chen C."/>
            <person name="Yanf M."/>
            <person name="Daum C."/>
            <person name="Ng V."/>
            <person name="Clum A."/>
            <person name="Steindorff A."/>
            <person name="Ohm R."/>
            <person name="Martin F."/>
            <person name="Silar P."/>
            <person name="Natvig D."/>
            <person name="Lalanne C."/>
            <person name="Gautier V."/>
            <person name="Ament-Velasquez S.L."/>
            <person name="Kruys A."/>
            <person name="Hutchinson M.I."/>
            <person name="Powell A.J."/>
            <person name="Barry K."/>
            <person name="Miller A.N."/>
            <person name="Grigoriev I.V."/>
            <person name="Debuchy R."/>
            <person name="Gladieux P."/>
            <person name="Thoren M.H."/>
            <person name="Johannesson H."/>
        </authorList>
    </citation>
    <scope>NUCLEOTIDE SEQUENCE</scope>
    <source>
        <strain evidence="4">SMH4607-1</strain>
    </source>
</reference>
<dbReference type="GO" id="GO:0016491">
    <property type="term" value="F:oxidoreductase activity"/>
    <property type="evidence" value="ECO:0007669"/>
    <property type="project" value="UniProtKB-KW"/>
</dbReference>
<dbReference type="PANTHER" id="PTHR23023">
    <property type="entry name" value="DIMETHYLANILINE MONOOXYGENASE"/>
    <property type="match status" value="1"/>
</dbReference>
<dbReference type="PROSITE" id="PS50276">
    <property type="entry name" value="PANCREATIC_HORMONE_2"/>
    <property type="match status" value="1"/>
</dbReference>
<keyword evidence="3" id="KW-0560">Oxidoreductase</keyword>
<organism evidence="4 5">
    <name type="scientific">Lasiosphaeris hirsuta</name>
    <dbReference type="NCBI Taxonomy" id="260670"/>
    <lineage>
        <taxon>Eukaryota</taxon>
        <taxon>Fungi</taxon>
        <taxon>Dikarya</taxon>
        <taxon>Ascomycota</taxon>
        <taxon>Pezizomycotina</taxon>
        <taxon>Sordariomycetes</taxon>
        <taxon>Sordariomycetidae</taxon>
        <taxon>Sordariales</taxon>
        <taxon>Lasiosphaeriaceae</taxon>
        <taxon>Lasiosphaeris</taxon>
    </lineage>
</organism>
<sequence>MDMPIHAVQDNLETSHAPSCQHHTKHHTMINTLIIGAGPGGLCAAKTMLQHNQAADVVLVDNHASVGGVWAKEQLYPTLKTNNLFSTLDFSDFPMDSARFGVYPGQHVTGEAMHAYLAAYAEHFKILHRIRFNTKVVEVRRRDASDAAPGGWDVEVVGGEVLRCEKLVVATGVLSTPHLPHMDGDKDFRGPFLHSSELGRKADGLMGSPDIQTVAVIGGCKSAYDAVYLAASTGHKVEWIIRRSGRGPAWIFPTHTFLGPFKAWREKLLGRRILTLLSPCNWPDHSGFGWLRNLFHTTAVGRFMTRKFWDVVYADTKRECRYHESEVFGVLEPEASPFWYGTASGTLNYEQDFLSFLSNGQVRVHRADIDHLSATSIHLDPKTASPYSVPTDAVVACTGYSAMPTITFSPPSTHSDLGIPTTTLPPEDAALWASLDHEADLAIGTQFPHLLAGPRGRHSETEFHPGSTSAAETAYTPWRLYRGMAPPGLAAAGDRSLVFVGMLSNVTNTLRTEVQCLWALAYLCGDPLGGLGGLGGGAGGGSGAGRVRAETALFQRYAQLRAPYGHGRLYPDLTFDQLPYWDVLLHDLGLETRRKGGWRELFEAYGHRDYRGIVDEWIASRQ</sequence>
<evidence type="ECO:0000313" key="5">
    <source>
        <dbReference type="Proteomes" id="UP001172102"/>
    </source>
</evidence>
<evidence type="ECO:0000313" key="4">
    <source>
        <dbReference type="EMBL" id="KAK0705705.1"/>
    </source>
</evidence>
<evidence type="ECO:0000256" key="2">
    <source>
        <dbReference type="ARBA" id="ARBA00022827"/>
    </source>
</evidence>
<dbReference type="Gene3D" id="3.50.50.60">
    <property type="entry name" value="FAD/NAD(P)-binding domain"/>
    <property type="match status" value="1"/>
</dbReference>
<dbReference type="AlphaFoldDB" id="A0AA39ZY13"/>
<dbReference type="Proteomes" id="UP001172102">
    <property type="component" value="Unassembled WGS sequence"/>
</dbReference>
<evidence type="ECO:0000256" key="3">
    <source>
        <dbReference type="ARBA" id="ARBA00023002"/>
    </source>
</evidence>
<comment type="caution">
    <text evidence="4">The sequence shown here is derived from an EMBL/GenBank/DDBJ whole genome shotgun (WGS) entry which is preliminary data.</text>
</comment>
<dbReference type="Pfam" id="PF13738">
    <property type="entry name" value="Pyr_redox_3"/>
    <property type="match status" value="1"/>
</dbReference>
<dbReference type="InterPro" id="IPR036188">
    <property type="entry name" value="FAD/NAD-bd_sf"/>
</dbReference>
<keyword evidence="2" id="KW-0274">FAD</keyword>
<dbReference type="InterPro" id="IPR050346">
    <property type="entry name" value="FMO-like"/>
</dbReference>
<protein>
    <submittedName>
        <fullName evidence="4">Uncharacterized protein</fullName>
    </submittedName>
</protein>
<name>A0AA39ZY13_9PEZI</name>
<proteinExistence type="predicted"/>
<keyword evidence="5" id="KW-1185">Reference proteome</keyword>
<keyword evidence="1" id="KW-0285">Flavoprotein</keyword>